<gene>
    <name evidence="1" type="ORF">LPB303_02510</name>
</gene>
<evidence type="ECO:0000313" key="2">
    <source>
        <dbReference type="Proteomes" id="UP000076923"/>
    </source>
</evidence>
<comment type="caution">
    <text evidence="1">The sequence shown here is derived from an EMBL/GenBank/DDBJ whole genome shotgun (WGS) entry which is preliminary data.</text>
</comment>
<keyword evidence="2" id="KW-1185">Reference proteome</keyword>
<dbReference type="AlphaFoldDB" id="A0A176TG97"/>
<reference evidence="1 2" key="1">
    <citation type="submission" date="2016-02" db="EMBL/GenBank/DDBJ databases">
        <title>Draft genome sequence of Polaribacter atrinae KACC17473.</title>
        <authorList>
            <person name="Shin S.-K."/>
            <person name="Yi H."/>
        </authorList>
    </citation>
    <scope>NUCLEOTIDE SEQUENCE [LARGE SCALE GENOMIC DNA]</scope>
    <source>
        <strain evidence="1 2">KACC 17473</strain>
    </source>
</reference>
<dbReference type="EMBL" id="LVWE01000003">
    <property type="protein sequence ID" value="OAD46425.1"/>
    <property type="molecule type" value="Genomic_DNA"/>
</dbReference>
<dbReference type="Proteomes" id="UP000076923">
    <property type="component" value="Unassembled WGS sequence"/>
</dbReference>
<proteinExistence type="predicted"/>
<evidence type="ECO:0000313" key="1">
    <source>
        <dbReference type="EMBL" id="OAD46425.1"/>
    </source>
</evidence>
<accession>A0A176TG97</accession>
<sequence length="189" mass="22841">MLYKMENLEQFKEYIVTAEKNLSFSNDSADEVALKYYKMALEINPTDSEVRQQYKTLDKIVNHKNYTYLINDEKTIELMKIFVDCCNVKEFERLYKITSDDFVCISRYFGRTKKSFIDSVYFERKNMMGLWTEIFQYENKDRQIPCVKLNDYGVLFFNIENDKIIRAFEYKIDEKLDRNKLNKWKNSGI</sequence>
<protein>
    <submittedName>
        <fullName evidence="1">Uncharacterized protein</fullName>
    </submittedName>
</protein>
<organism evidence="1 2">
    <name type="scientific">Polaribacter atrinae</name>
    <dbReference type="NCBI Taxonomy" id="1333662"/>
    <lineage>
        <taxon>Bacteria</taxon>
        <taxon>Pseudomonadati</taxon>
        <taxon>Bacteroidota</taxon>
        <taxon>Flavobacteriia</taxon>
        <taxon>Flavobacteriales</taxon>
        <taxon>Flavobacteriaceae</taxon>
    </lineage>
</organism>
<name>A0A176TG97_9FLAO</name>